<name>A0ABV1KKE7_9PSEU</name>
<dbReference type="SUPFAM" id="SSF56645">
    <property type="entry name" value="Acyl-CoA dehydrogenase NM domain-like"/>
    <property type="match status" value="1"/>
</dbReference>
<dbReference type="InterPro" id="IPR025878">
    <property type="entry name" value="Acyl-CoA_dh-like_C_dom"/>
</dbReference>
<dbReference type="PANTHER" id="PTHR42803">
    <property type="entry name" value="ACYL-COA DEHYDROGENASE"/>
    <property type="match status" value="1"/>
</dbReference>
<evidence type="ECO:0000259" key="8">
    <source>
        <dbReference type="Pfam" id="PF02770"/>
    </source>
</evidence>
<dbReference type="Pfam" id="PF00441">
    <property type="entry name" value="Acyl-CoA_dh_1"/>
    <property type="match status" value="1"/>
</dbReference>
<evidence type="ECO:0000256" key="4">
    <source>
        <dbReference type="ARBA" id="ARBA00022827"/>
    </source>
</evidence>
<dbReference type="Pfam" id="PF12806">
    <property type="entry name" value="Acyl-CoA_dh_C"/>
    <property type="match status" value="1"/>
</dbReference>
<evidence type="ECO:0000259" key="9">
    <source>
        <dbReference type="Pfam" id="PF12806"/>
    </source>
</evidence>
<dbReference type="SUPFAM" id="SSF47203">
    <property type="entry name" value="Acyl-CoA dehydrogenase C-terminal domain-like"/>
    <property type="match status" value="1"/>
</dbReference>
<reference evidence="10 11" key="1">
    <citation type="submission" date="2024-03" db="EMBL/GenBank/DDBJ databases">
        <title>Draft genome sequence of Pseudonocardia nematodicida JCM 31783.</title>
        <authorList>
            <person name="Butdee W."/>
            <person name="Duangmal K."/>
        </authorList>
    </citation>
    <scope>NUCLEOTIDE SEQUENCE [LARGE SCALE GENOMIC DNA]</scope>
    <source>
        <strain evidence="10 11">JCM 31783</strain>
    </source>
</reference>
<organism evidence="10 11">
    <name type="scientific">Pseudonocardia nematodicida</name>
    <dbReference type="NCBI Taxonomy" id="1206997"/>
    <lineage>
        <taxon>Bacteria</taxon>
        <taxon>Bacillati</taxon>
        <taxon>Actinomycetota</taxon>
        <taxon>Actinomycetes</taxon>
        <taxon>Pseudonocardiales</taxon>
        <taxon>Pseudonocardiaceae</taxon>
        <taxon>Pseudonocardia</taxon>
    </lineage>
</organism>
<dbReference type="InterPro" id="IPR052166">
    <property type="entry name" value="Diverse_Acyl-CoA_DH"/>
</dbReference>
<proteinExistence type="inferred from homology"/>
<dbReference type="InterPro" id="IPR009075">
    <property type="entry name" value="AcylCo_DH/oxidase_C"/>
</dbReference>
<evidence type="ECO:0000256" key="5">
    <source>
        <dbReference type="ARBA" id="ARBA00023002"/>
    </source>
</evidence>
<comment type="caution">
    <text evidence="10">The sequence shown here is derived from an EMBL/GenBank/DDBJ whole genome shotgun (WGS) entry which is preliminary data.</text>
</comment>
<gene>
    <name evidence="10" type="ORF">WIS52_31060</name>
</gene>
<feature type="domain" description="Acetyl-CoA dehydrogenase-like C-terminal" evidence="9">
    <location>
        <begin position="470"/>
        <end position="604"/>
    </location>
</feature>
<dbReference type="InterPro" id="IPR009100">
    <property type="entry name" value="AcylCoA_DH/oxidase_NM_dom_sf"/>
</dbReference>
<sequence>MGHYKSNLRDLEFNLFEVFRVQDHLDTGPFEGVDVDTARGVLSELAGVCTGPLAEHYATIDRHPPVYDPATFSVTTSQELKDAYKVLWDGEWWRLGLPAELGGYGIPPSVQWAASEMILGSNAAIFMYMAGPSFAAVVHRNGTPEQQRWAQLMIDRAWGATMVLTEPDAGSDVGAGRTRAVQQPDGSWHIEGVKRFITSGEQDFTENIMHLVLARPEGAKAGTKGLSLFLVPKFHFDSETGEPGERNGAFVTGVEHKMGLKASTTCELTFGAHGTPAVGHLLGEVHDGIAQMFQVIEYARMMVGTKAIGTLSTGYLTALEFAKERVQGADLTRMTDKTAPRVTITHHPDVRRSLMLQKAYAEGLRALYTYTAVQQDKVRLGGEDAELAAKVNDLLLPVVKGVGSERATEQLVQSLQILGGSGFLQDYAIEQYIRDAKIDSLYEGTTAIQSLDLLFRKIVRDNGQALAHVAGEVAALVDSETGNGRLKEERELLKSALGDVQAMLGSLTGHLYASAEDVTNLYKVGQHTVRFLMSLGDVLVGWLLLRQAGVALEALGAGDGGGKDRAFYEGKVGVASFFAKTVLPRLSSERAIVEHADNALMELDEAAF</sequence>
<evidence type="ECO:0000256" key="2">
    <source>
        <dbReference type="ARBA" id="ARBA00009347"/>
    </source>
</evidence>
<feature type="domain" description="Acyl-CoA oxidase/dehydrogenase middle" evidence="8">
    <location>
        <begin position="162"/>
        <end position="270"/>
    </location>
</feature>
<evidence type="ECO:0000256" key="6">
    <source>
        <dbReference type="RuleBase" id="RU362125"/>
    </source>
</evidence>
<evidence type="ECO:0000256" key="3">
    <source>
        <dbReference type="ARBA" id="ARBA00022630"/>
    </source>
</evidence>
<comment type="cofactor">
    <cofactor evidence="1 6">
        <name>FAD</name>
        <dbReference type="ChEBI" id="CHEBI:57692"/>
    </cofactor>
</comment>
<dbReference type="EMBL" id="JBEDNQ010000019">
    <property type="protein sequence ID" value="MEQ3554927.1"/>
    <property type="molecule type" value="Genomic_DNA"/>
</dbReference>
<evidence type="ECO:0000256" key="1">
    <source>
        <dbReference type="ARBA" id="ARBA00001974"/>
    </source>
</evidence>
<evidence type="ECO:0000313" key="11">
    <source>
        <dbReference type="Proteomes" id="UP001494902"/>
    </source>
</evidence>
<keyword evidence="11" id="KW-1185">Reference proteome</keyword>
<keyword evidence="5 6" id="KW-0560">Oxidoreductase</keyword>
<feature type="domain" description="Acyl-CoA dehydrogenase/oxidase C-terminal" evidence="7">
    <location>
        <begin position="287"/>
        <end position="451"/>
    </location>
</feature>
<accession>A0ABV1KKE7</accession>
<dbReference type="Proteomes" id="UP001494902">
    <property type="component" value="Unassembled WGS sequence"/>
</dbReference>
<keyword evidence="4 6" id="KW-0274">FAD</keyword>
<dbReference type="InterPro" id="IPR006091">
    <property type="entry name" value="Acyl-CoA_Oxase/DH_mid-dom"/>
</dbReference>
<dbReference type="Pfam" id="PF02770">
    <property type="entry name" value="Acyl-CoA_dh_M"/>
    <property type="match status" value="1"/>
</dbReference>
<dbReference type="InterPro" id="IPR036250">
    <property type="entry name" value="AcylCo_DH-like_C"/>
</dbReference>
<evidence type="ECO:0000313" key="10">
    <source>
        <dbReference type="EMBL" id="MEQ3554927.1"/>
    </source>
</evidence>
<comment type="similarity">
    <text evidence="2 6">Belongs to the acyl-CoA dehydrogenase family.</text>
</comment>
<dbReference type="Gene3D" id="2.40.110.20">
    <property type="match status" value="1"/>
</dbReference>
<evidence type="ECO:0000259" key="7">
    <source>
        <dbReference type="Pfam" id="PF00441"/>
    </source>
</evidence>
<protein>
    <submittedName>
        <fullName evidence="10">Acyl-CoA dehydrogenase</fullName>
    </submittedName>
</protein>
<dbReference type="Gene3D" id="1.20.140.10">
    <property type="entry name" value="Butyryl-CoA Dehydrogenase, subunit A, domain 3"/>
    <property type="match status" value="1"/>
</dbReference>
<dbReference type="PANTHER" id="PTHR42803:SF1">
    <property type="entry name" value="BROAD-SPECIFICITY LINEAR ACYL-COA DEHYDROGENASE FADE5"/>
    <property type="match status" value="1"/>
</dbReference>
<keyword evidence="3 6" id="KW-0285">Flavoprotein</keyword>
<dbReference type="RefSeq" id="WP_349301999.1">
    <property type="nucleotide sequence ID" value="NZ_JBEDNQ010000019.1"/>
</dbReference>